<evidence type="ECO:0000256" key="12">
    <source>
        <dbReference type="SAM" id="Coils"/>
    </source>
</evidence>
<evidence type="ECO:0000256" key="3">
    <source>
        <dbReference type="ARBA" id="ARBA00008171"/>
    </source>
</evidence>
<dbReference type="GO" id="GO:0005524">
    <property type="term" value="F:ATP binding"/>
    <property type="evidence" value="ECO:0007669"/>
    <property type="project" value="UniProtKB-KW"/>
</dbReference>
<organism evidence="14 15">
    <name type="scientific">Perilla frutescens var. hirtella</name>
    <name type="common">Perilla citriodora</name>
    <name type="synonym">Perilla setoyensis</name>
    <dbReference type="NCBI Taxonomy" id="608512"/>
    <lineage>
        <taxon>Eukaryota</taxon>
        <taxon>Viridiplantae</taxon>
        <taxon>Streptophyta</taxon>
        <taxon>Embryophyta</taxon>
        <taxon>Tracheophyta</taxon>
        <taxon>Spermatophyta</taxon>
        <taxon>Magnoliopsida</taxon>
        <taxon>eudicotyledons</taxon>
        <taxon>Gunneridae</taxon>
        <taxon>Pentapetalae</taxon>
        <taxon>asterids</taxon>
        <taxon>lamiids</taxon>
        <taxon>Lamiales</taxon>
        <taxon>Lamiaceae</taxon>
        <taxon>Nepetoideae</taxon>
        <taxon>Elsholtzieae</taxon>
        <taxon>Perilla</taxon>
    </lineage>
</organism>
<sequence length="1880" mass="214872">MAAAYAALVSLSHITHQILHPPPAHHFLIPAEQIESLQEQVSSLIDFLEKQSSRSSQEIEDLEKRIVGAAHEAEDIIESYVVNQIQGRYKVHPERKSSAPFLRYIQKEIREVLPFHGVLKKKAILEVIKTFSSIREELRNNKAVECLRNEGLLLEHQSPMKLFTAKELAQATDHYNKNRILSAGFSGTVYKGMLKDGRIVAIKKIYYVDGRNYGAFINATAILSQIKHRNVVQLLGCCLETEVPLLVHEFIHNGSLYQSIHGSREGFSLTWEMRVRIARETAGALAYLHSAVSQPIYHLDINSSNILLDDKYQAKISCSSWIVRNDPTELSGNDAYADPDYFESCQYTEKSDVYSFGILVAEILTGEKVWGSSTFRLLRTHFLDSMEEDQLFEILDARVRKEGRTEDIVAMAGIARRCMHWLGRHRPTMKEVAVELERIHIVKEQIMIGFDEHLKQIMTALAAYESGLQIIPVVGMGGIGKTTLATNVYNNAYIVQHFDVRSWVSISQEYVGRDIIAALLQQINRNIEVNQLNADELGNLLHKELFGRRYFIVLDDMWDIKAWDMLKMFFPNNSTRSRILVTTRLLNLAEDFNSCMPYQLSLLNYDSSWDLILEHVFRKEECPNELEEIGKSIARKCGGLPLALVVIGGLLAKSEKTTEFWEYVEENVTCTANDHNDEECMQILRLSYSQLPVYLKPCFLYLAVFPKNVEIRMSRLIKLWVAEGFIKPASGKTLEEVAEQYLKDLFQRNLIMVSKRGHTGKVKTWSIHDLVRDLCTREVHRERFLCIANLDNPNISPHMKSERRLSIHIGTAKEEACEVLRSATLNRSFLSYSKWESRRCVARSLNLLRLLDVVDSYSMEEILQLFNSRYITCNIPWELHAVSSLLSLLWNLQTLVVPGPVSLPTEIWQMPQLRHLKMPGITLPDPPDAPGEFQSITVLENLQTLSTVKNFIFREQVLERIPNLKKLGIHCDANEKLGYFCLSNLVSLKKLESLVLAFRGTWENMAFPKSLKKLSLSYCQIPWEDMFVVGSLPNLEVLKLQTLAAKGRTWNPNANEFCRLKFLLIDQCEMETWVADDSHFPCLEHLHLVNMKMEEIPVYFAEITTLQIIELNYCSRSLFSSAKNISKERETFGYDEIQVRSSPSEAPGLRKDNVVGLEDEVAKLIAHLTKETLELDVISIVGIHGIGKTTLADKIFHDPVIQYEFPTRIWVYVSQKLTMKNVFLAILKRPVSVHKCRESELELAELVAKYLGSRKFLLVLDDVWKPEDWDIIQIALPKNNKRGKVLITSLSAKVGGWPHMKHFLTQEDSFLLLQLDVFGKSEYPAELEDVGRLIAKACRGLPLAILIIGGILLKSFSTSSEMSATRKAWEEVSDILATYLDYDPTTCMEQIISLNYQKLPYHLKKCFLYMGMFPQDFEIPTWRLIWLWIAEGLIQSNSDMSMEETAEYYLEDLISRNLVRADKLKVSGKVKSCRIHNLLYDFCKIESGNERDDFFQELKMTRQGVFQPPITVELKWHRLCVHSNILSFAAQKPYGPSVHSLVCFSTDETTTPAENVSAIPSGFKQLRILDVSPIKFTELPSDMFQLLHLTYIALSGVFSVLPAAFSKFGNIQTLIVDTTLRTLDVKVDILNMIQLRHFRTNVSSTLPRTSTSNKGGEQIQTLRMISPESCTAEVFDRARNLKKMVICGELNLFLEHKNRLFDSLGRLENLEKLGLLIDVDPLLPSEGSLHVLAPAYKFPNKLRRLTLSETCLDWNYMSVLGSLENLEVLKLKDNAFRGEAWEAADGGFPNLEVLHIGWTNLRIWVASNHHFPRLKRLQLNKCYNLQQVPIGLADIPNFQLLDLYHCEDAAESALKIAEKKQEDQQSGNGREFKLNIFPPY</sequence>
<comment type="similarity">
    <text evidence="3">Belongs to the protein kinase superfamily. TKL Ser/Thr protein kinase family. ROCO subfamily.</text>
</comment>
<dbReference type="InterPro" id="IPR044974">
    <property type="entry name" value="Disease_R_plants"/>
</dbReference>
<dbReference type="PANTHER" id="PTHR23155:SF1152">
    <property type="entry name" value="AAA+ ATPASE DOMAIN-CONTAINING PROTEIN"/>
    <property type="match status" value="1"/>
</dbReference>
<keyword evidence="7" id="KW-0381">Hypersensitive response</keyword>
<keyword evidence="9" id="KW-0547">Nucleotide-binding</keyword>
<evidence type="ECO:0000256" key="10">
    <source>
        <dbReference type="ARBA" id="ARBA00022821"/>
    </source>
</evidence>
<dbReference type="PANTHER" id="PTHR23155">
    <property type="entry name" value="DISEASE RESISTANCE PROTEIN RP"/>
    <property type="match status" value="1"/>
</dbReference>
<dbReference type="InterPro" id="IPR027417">
    <property type="entry name" value="P-loop_NTPase"/>
</dbReference>
<keyword evidence="10" id="KW-0611">Plant defense</keyword>
<comment type="caution">
    <text evidence="14">The sequence shown here is derived from an EMBL/GenBank/DDBJ whole genome shotgun (WGS) entry which is preliminary data.</text>
</comment>
<dbReference type="PROSITE" id="PS50011">
    <property type="entry name" value="PROTEIN_KINASE_DOM"/>
    <property type="match status" value="1"/>
</dbReference>
<dbReference type="GO" id="GO:0005737">
    <property type="term" value="C:cytoplasm"/>
    <property type="evidence" value="ECO:0007669"/>
    <property type="project" value="UniProtKB-SubCell"/>
</dbReference>
<dbReference type="FunFam" id="1.10.10.10:FF:000322">
    <property type="entry name" value="Probable disease resistance protein At1g63360"/>
    <property type="match status" value="2"/>
</dbReference>
<dbReference type="InterPro" id="IPR058922">
    <property type="entry name" value="WHD_DRP"/>
</dbReference>
<dbReference type="InterPro" id="IPR011009">
    <property type="entry name" value="Kinase-like_dom_sf"/>
</dbReference>
<dbReference type="InterPro" id="IPR055414">
    <property type="entry name" value="LRR_R13L4/SHOC2-like"/>
</dbReference>
<comment type="subcellular location">
    <subcellularLocation>
        <location evidence="2">Cytoplasm</location>
    </subcellularLocation>
</comment>
<evidence type="ECO:0000313" key="14">
    <source>
        <dbReference type="EMBL" id="KAH6831932.1"/>
    </source>
</evidence>
<dbReference type="Gene3D" id="1.10.10.10">
    <property type="entry name" value="Winged helix-like DNA-binding domain superfamily/Winged helix DNA-binding domain"/>
    <property type="match status" value="2"/>
</dbReference>
<dbReference type="GO" id="GO:0043531">
    <property type="term" value="F:ADP binding"/>
    <property type="evidence" value="ECO:0007669"/>
    <property type="project" value="InterPro"/>
</dbReference>
<evidence type="ECO:0000256" key="9">
    <source>
        <dbReference type="ARBA" id="ARBA00022741"/>
    </source>
</evidence>
<dbReference type="PRINTS" id="PR00364">
    <property type="entry name" value="DISEASERSIST"/>
</dbReference>
<feature type="coiled-coil region" evidence="12">
    <location>
        <begin position="45"/>
        <end position="79"/>
    </location>
</feature>
<evidence type="ECO:0000259" key="13">
    <source>
        <dbReference type="PROSITE" id="PS50011"/>
    </source>
</evidence>
<comment type="similarity">
    <text evidence="4">Belongs to the disease resistance NB-LRR family.</text>
</comment>
<reference evidence="14 15" key="1">
    <citation type="journal article" date="2021" name="Nat. Commun.">
        <title>Incipient diploidization of the medicinal plant Perilla within 10,000 years.</title>
        <authorList>
            <person name="Zhang Y."/>
            <person name="Shen Q."/>
            <person name="Leng L."/>
            <person name="Zhang D."/>
            <person name="Chen S."/>
            <person name="Shi Y."/>
            <person name="Ning Z."/>
            <person name="Chen S."/>
        </authorList>
    </citation>
    <scope>NUCLEOTIDE SEQUENCE [LARGE SCALE GENOMIC DNA]</scope>
    <source>
        <strain evidence="15">cv. PC099</strain>
    </source>
</reference>
<evidence type="ECO:0000313" key="15">
    <source>
        <dbReference type="Proteomes" id="UP001190926"/>
    </source>
</evidence>
<keyword evidence="12" id="KW-0175">Coiled coil</keyword>
<dbReference type="InterPro" id="IPR042197">
    <property type="entry name" value="Apaf_helical"/>
</dbReference>
<dbReference type="Gene3D" id="1.10.510.10">
    <property type="entry name" value="Transferase(Phosphotransferase) domain 1"/>
    <property type="match status" value="1"/>
</dbReference>
<gene>
    <name evidence="14" type="ORF">C2S53_012807</name>
</gene>
<dbReference type="Proteomes" id="UP001190926">
    <property type="component" value="Unassembled WGS sequence"/>
</dbReference>
<evidence type="ECO:0000256" key="5">
    <source>
        <dbReference type="ARBA" id="ARBA00022490"/>
    </source>
</evidence>
<dbReference type="InterPro" id="IPR002182">
    <property type="entry name" value="NB-ARC"/>
</dbReference>
<keyword evidence="15" id="KW-1185">Reference proteome</keyword>
<dbReference type="GO" id="GO:0004674">
    <property type="term" value="F:protein serine/threonine kinase activity"/>
    <property type="evidence" value="ECO:0007669"/>
    <property type="project" value="UniProtKB-EC"/>
</dbReference>
<name>A0AAD4JDX0_PERFH</name>
<keyword evidence="8" id="KW-0677">Repeat</keyword>
<dbReference type="InterPro" id="IPR000719">
    <property type="entry name" value="Prot_kinase_dom"/>
</dbReference>
<dbReference type="Pfam" id="PF07714">
    <property type="entry name" value="PK_Tyr_Ser-Thr"/>
    <property type="match status" value="1"/>
</dbReference>
<keyword evidence="6" id="KW-0433">Leucine-rich repeat</keyword>
<dbReference type="Pfam" id="PF23598">
    <property type="entry name" value="LRR_14"/>
    <property type="match status" value="2"/>
</dbReference>
<evidence type="ECO:0000256" key="1">
    <source>
        <dbReference type="ARBA" id="ARBA00002074"/>
    </source>
</evidence>
<dbReference type="FunFam" id="3.40.50.300:FF:001091">
    <property type="entry name" value="Probable disease resistance protein At1g61300"/>
    <property type="match status" value="2"/>
</dbReference>
<keyword evidence="5" id="KW-0963">Cytoplasm</keyword>
<dbReference type="InterPro" id="IPR032675">
    <property type="entry name" value="LRR_dom_sf"/>
</dbReference>
<dbReference type="Gene3D" id="3.40.50.300">
    <property type="entry name" value="P-loop containing nucleotide triphosphate hydrolases"/>
    <property type="match status" value="2"/>
</dbReference>
<feature type="domain" description="Protein kinase" evidence="13">
    <location>
        <begin position="175"/>
        <end position="443"/>
    </location>
</feature>
<dbReference type="Gene3D" id="3.80.10.10">
    <property type="entry name" value="Ribonuclease Inhibitor"/>
    <property type="match status" value="2"/>
</dbReference>
<evidence type="ECO:0000256" key="6">
    <source>
        <dbReference type="ARBA" id="ARBA00022614"/>
    </source>
</evidence>
<dbReference type="GO" id="GO:0051607">
    <property type="term" value="P:defense response to virus"/>
    <property type="evidence" value="ECO:0007669"/>
    <property type="project" value="UniProtKB-ARBA"/>
</dbReference>
<evidence type="ECO:0000256" key="4">
    <source>
        <dbReference type="ARBA" id="ARBA00008894"/>
    </source>
</evidence>
<dbReference type="GO" id="GO:0009626">
    <property type="term" value="P:plant-type hypersensitive response"/>
    <property type="evidence" value="ECO:0007669"/>
    <property type="project" value="UniProtKB-KW"/>
</dbReference>
<comment type="function">
    <text evidence="1">Confers resistance to late blight (Phytophthora infestans) races carrying the avirulence gene Avr1. Resistance proteins guard the plant against pathogens that contain an appropriate avirulence protein via an indirect interaction with this avirulence protein. That triggers a defense system including the hypersensitive response, which restricts the pathogen growth.</text>
</comment>
<evidence type="ECO:0000256" key="11">
    <source>
        <dbReference type="ARBA" id="ARBA00022840"/>
    </source>
</evidence>
<evidence type="ECO:0000256" key="2">
    <source>
        <dbReference type="ARBA" id="ARBA00004496"/>
    </source>
</evidence>
<dbReference type="Gene3D" id="1.10.8.430">
    <property type="entry name" value="Helical domain of apoptotic protease-activating factors"/>
    <property type="match status" value="2"/>
</dbReference>
<dbReference type="SUPFAM" id="SSF52058">
    <property type="entry name" value="L domain-like"/>
    <property type="match status" value="2"/>
</dbReference>
<accession>A0AAD4JDX0</accession>
<dbReference type="EMBL" id="SDAM02000081">
    <property type="protein sequence ID" value="KAH6831932.1"/>
    <property type="molecule type" value="Genomic_DNA"/>
</dbReference>
<protein>
    <recommendedName>
        <fullName evidence="13">Protein kinase domain-containing protein</fullName>
    </recommendedName>
</protein>
<keyword evidence="11" id="KW-0067">ATP-binding</keyword>
<dbReference type="Gene3D" id="1.20.5.4130">
    <property type="match status" value="1"/>
</dbReference>
<dbReference type="Pfam" id="PF23559">
    <property type="entry name" value="WHD_DRP"/>
    <property type="match status" value="2"/>
</dbReference>
<dbReference type="InterPro" id="IPR036388">
    <property type="entry name" value="WH-like_DNA-bd_sf"/>
</dbReference>
<dbReference type="InterPro" id="IPR001245">
    <property type="entry name" value="Ser-Thr/Tyr_kinase_cat_dom"/>
</dbReference>
<proteinExistence type="inferred from homology"/>
<evidence type="ECO:0000256" key="8">
    <source>
        <dbReference type="ARBA" id="ARBA00022737"/>
    </source>
</evidence>
<dbReference type="SUPFAM" id="SSF56112">
    <property type="entry name" value="Protein kinase-like (PK-like)"/>
    <property type="match status" value="1"/>
</dbReference>
<dbReference type="SUPFAM" id="SSF52540">
    <property type="entry name" value="P-loop containing nucleoside triphosphate hydrolases"/>
    <property type="match status" value="2"/>
</dbReference>
<dbReference type="Pfam" id="PF00931">
    <property type="entry name" value="NB-ARC"/>
    <property type="match status" value="2"/>
</dbReference>
<dbReference type="Gene3D" id="3.30.200.20">
    <property type="entry name" value="Phosphorylase Kinase, domain 1"/>
    <property type="match status" value="1"/>
</dbReference>
<evidence type="ECO:0000256" key="7">
    <source>
        <dbReference type="ARBA" id="ARBA00022667"/>
    </source>
</evidence>